<dbReference type="OrthoDB" id="8194670at2759"/>
<protein>
    <submittedName>
        <fullName evidence="4">General odorant-binding protein 56d</fullName>
    </submittedName>
</protein>
<feature type="signal peptide" evidence="1">
    <location>
        <begin position="1"/>
        <end position="20"/>
    </location>
</feature>
<dbReference type="SMART" id="SM00708">
    <property type="entry name" value="PhBP"/>
    <property type="match status" value="1"/>
</dbReference>
<dbReference type="Proteomes" id="UP001652621">
    <property type="component" value="Unplaced"/>
</dbReference>
<name>A0A1I8MBW5_MUSDO</name>
<dbReference type="RefSeq" id="XP_005185232.1">
    <property type="nucleotide sequence ID" value="XM_005185175.3"/>
</dbReference>
<gene>
    <name evidence="2" type="primary">101891293</name>
    <name evidence="4" type="synonym">LOC101891293</name>
</gene>
<dbReference type="SUPFAM" id="SSF47565">
    <property type="entry name" value="Insect pheromone/odorant-binding proteins"/>
    <property type="match status" value="1"/>
</dbReference>
<evidence type="ECO:0000313" key="4">
    <source>
        <dbReference type="RefSeq" id="XP_005185232.1"/>
    </source>
</evidence>
<dbReference type="GO" id="GO:0005549">
    <property type="term" value="F:odorant binding"/>
    <property type="evidence" value="ECO:0007669"/>
    <property type="project" value="InterPro"/>
</dbReference>
<dbReference type="eggNOG" id="ENOG502T810">
    <property type="taxonomic scope" value="Eukaryota"/>
</dbReference>
<feature type="chain" id="PRO_5044560128" evidence="1">
    <location>
        <begin position="21"/>
        <end position="140"/>
    </location>
</feature>
<dbReference type="KEGG" id="mde:101891293"/>
<dbReference type="GeneID" id="101891293"/>
<evidence type="ECO:0000313" key="2">
    <source>
        <dbReference type="EnsemblMetazoa" id="MDOA003303-PA"/>
    </source>
</evidence>
<evidence type="ECO:0000313" key="3">
    <source>
        <dbReference type="Proteomes" id="UP001652621"/>
    </source>
</evidence>
<sequence>MKIFYVCICFAFLAVTFVQANLNEELEKHAEICTEQSKVTPEELEKFFANGMQAQDATDPVKCHFKCIMEQNQFFADGNLESEAILKYLEAKESMKDHLDDVAAAIAACNNMKVEHDCDGAFKLIECFGYTDAGKMAFVA</sequence>
<reference evidence="2" key="1">
    <citation type="submission" date="2020-05" db="UniProtKB">
        <authorList>
            <consortium name="EnsemblMetazoa"/>
        </authorList>
    </citation>
    <scope>IDENTIFICATION</scope>
    <source>
        <strain evidence="2">Aabys</strain>
    </source>
</reference>
<keyword evidence="1" id="KW-0732">Signal</keyword>
<reference evidence="4" key="2">
    <citation type="submission" date="2025-04" db="UniProtKB">
        <authorList>
            <consortium name="RefSeq"/>
        </authorList>
    </citation>
    <scope>IDENTIFICATION</scope>
    <source>
        <strain evidence="4">Aabys</strain>
    </source>
</reference>
<organism evidence="2">
    <name type="scientific">Musca domestica</name>
    <name type="common">House fly</name>
    <dbReference type="NCBI Taxonomy" id="7370"/>
    <lineage>
        <taxon>Eukaryota</taxon>
        <taxon>Metazoa</taxon>
        <taxon>Ecdysozoa</taxon>
        <taxon>Arthropoda</taxon>
        <taxon>Hexapoda</taxon>
        <taxon>Insecta</taxon>
        <taxon>Pterygota</taxon>
        <taxon>Neoptera</taxon>
        <taxon>Endopterygota</taxon>
        <taxon>Diptera</taxon>
        <taxon>Brachycera</taxon>
        <taxon>Muscomorpha</taxon>
        <taxon>Muscoidea</taxon>
        <taxon>Muscidae</taxon>
        <taxon>Musca</taxon>
    </lineage>
</organism>
<dbReference type="EnsemblMetazoa" id="MDOA003303-RA">
    <property type="protein sequence ID" value="MDOA003303-PA"/>
    <property type="gene ID" value="MDOA003303"/>
</dbReference>
<dbReference type="AlphaFoldDB" id="A0A1I8MBW5"/>
<keyword evidence="3" id="KW-1185">Reference proteome</keyword>
<dbReference type="VEuPathDB" id="VectorBase:MDOMA2_012493"/>
<accession>A0A1I8MBW5</accession>
<dbReference type="InterPro" id="IPR036728">
    <property type="entry name" value="PBP_GOBP_sf"/>
</dbReference>
<dbReference type="CDD" id="cd23992">
    <property type="entry name" value="PBP_GOBP"/>
    <property type="match status" value="1"/>
</dbReference>
<proteinExistence type="predicted"/>
<dbReference type="Pfam" id="PF01395">
    <property type="entry name" value="PBP_GOBP"/>
    <property type="match status" value="1"/>
</dbReference>
<evidence type="ECO:0000256" key="1">
    <source>
        <dbReference type="SAM" id="SignalP"/>
    </source>
</evidence>
<dbReference type="Gene3D" id="1.10.238.20">
    <property type="entry name" value="Pheromone/general odorant binding protein domain"/>
    <property type="match status" value="1"/>
</dbReference>
<dbReference type="VEuPathDB" id="VectorBase:MDOA003303"/>
<dbReference type="InterPro" id="IPR006170">
    <property type="entry name" value="PBP/GOBP"/>
</dbReference>